<accession>A0A2H0N4C2</accession>
<sequence length="219" mass="25871">MNYTKQLFKILLDRKPVGLDEAVYDKAKKAYADSQEDAPPEQIEALMVEYGMHAWPLWQAEYEMMQEIGNKMQEELFLSSLGEDLKNKWQNFQKEGHSFRDGDAYEKAFSSEEDFKIEEAMVEAELKTRKELHRLLDGEKHEEYQKLVEKFSQEQRTILQKMTELESLKNKKTLELNREVDATLLDLKMGFAEITERPTVEKVQENIDRTRVQVDLQKK</sequence>
<dbReference type="AlphaFoldDB" id="A0A2H0N4C2"/>
<organism evidence="1 2">
    <name type="scientific">Candidatus Magasanikbacteria bacterium CG11_big_fil_rev_8_21_14_0_20_39_34</name>
    <dbReference type="NCBI Taxonomy" id="1974653"/>
    <lineage>
        <taxon>Bacteria</taxon>
        <taxon>Candidatus Magasanikiibacteriota</taxon>
    </lineage>
</organism>
<reference evidence="1 2" key="1">
    <citation type="submission" date="2017-09" db="EMBL/GenBank/DDBJ databases">
        <title>Depth-based differentiation of microbial function through sediment-hosted aquifers and enrichment of novel symbionts in the deep terrestrial subsurface.</title>
        <authorList>
            <person name="Probst A.J."/>
            <person name="Ladd B."/>
            <person name="Jarett J.K."/>
            <person name="Geller-Mcgrath D.E."/>
            <person name="Sieber C.M."/>
            <person name="Emerson J.B."/>
            <person name="Anantharaman K."/>
            <person name="Thomas B.C."/>
            <person name="Malmstrom R."/>
            <person name="Stieglmeier M."/>
            <person name="Klingl A."/>
            <person name="Woyke T."/>
            <person name="Ryan C.M."/>
            <person name="Banfield J.F."/>
        </authorList>
    </citation>
    <scope>NUCLEOTIDE SEQUENCE [LARGE SCALE GENOMIC DNA]</scope>
    <source>
        <strain evidence="1">CG11_big_fil_rev_8_21_14_0_20_39_34</strain>
    </source>
</reference>
<proteinExistence type="predicted"/>
<name>A0A2H0N4C2_9BACT</name>
<comment type="caution">
    <text evidence="1">The sequence shown here is derived from an EMBL/GenBank/DDBJ whole genome shotgun (WGS) entry which is preliminary data.</text>
</comment>
<gene>
    <name evidence="1" type="ORF">COV59_04650</name>
</gene>
<evidence type="ECO:0000313" key="2">
    <source>
        <dbReference type="Proteomes" id="UP000229600"/>
    </source>
</evidence>
<evidence type="ECO:0000313" key="1">
    <source>
        <dbReference type="EMBL" id="PIR03731.1"/>
    </source>
</evidence>
<dbReference type="EMBL" id="PCWN01000009">
    <property type="protein sequence ID" value="PIR03731.1"/>
    <property type="molecule type" value="Genomic_DNA"/>
</dbReference>
<dbReference type="Proteomes" id="UP000229600">
    <property type="component" value="Unassembled WGS sequence"/>
</dbReference>
<protein>
    <submittedName>
        <fullName evidence="1">Uncharacterized protein</fullName>
    </submittedName>
</protein>